<comment type="pathway">
    <text evidence="2 13">Carbohydrate degradation; glycolysis; pyruvate from D-glyceraldehyde 3-phosphate: step 2/5.</text>
</comment>
<sequence length="426" mass="44185">MSIRTLDDLLAEGVSGRRVLVRADLNVPLDKQTGAINDHGSASGPQGGTPDGTRIADDGRIRAVLPTLTALVQAGAKVVVFSHLGRPKGAPDPQFSLRPVAGRLGELLDAPVHFATDTVGDSARSTVDALADGQVALLENLRFNKGETSKDESERGAFADQLAAFGDAYVDDAFGAVHRRHASVYDVPARLPHFAGRLVLREVEVLSKLTASPERPYVVVLGGSKVSDKLAVIEALLPTVDRLLIGGGMCFTFLKAQGHEVGSSLLEEEMVQTCRDLLERAEGKIMLPVDVVAADAFAPDAAHDVVPADGIPSKRIGLDIGPQTVAAFAAAIKETASGEPGGARTIFWNGPMGVFEMAAFANGTRGVAEAIAGADAFTVVGGGDSAAAVRALGLDEKSFSHISTGGGASLEYLEGKTLPGIAALEN</sequence>
<keyword evidence="8 13" id="KW-0808">Transferase</keyword>
<feature type="binding site" evidence="13 15">
    <location>
        <position position="229"/>
    </location>
    <ligand>
        <name>ATP</name>
        <dbReference type="ChEBI" id="CHEBI:30616"/>
    </ligand>
</feature>
<keyword evidence="12 13" id="KW-0324">Glycolysis</keyword>
<evidence type="ECO:0000313" key="19">
    <source>
        <dbReference type="Proteomes" id="UP000199699"/>
    </source>
</evidence>
<dbReference type="InterPro" id="IPR001576">
    <property type="entry name" value="Phosphoglycerate_kinase"/>
</dbReference>
<feature type="binding site" evidence="13">
    <location>
        <position position="60"/>
    </location>
    <ligand>
        <name>substrate</name>
    </ligand>
</feature>
<accession>A0A1C6REW4</accession>
<dbReference type="SUPFAM" id="SSF53748">
    <property type="entry name" value="Phosphoglycerate kinase"/>
    <property type="match status" value="1"/>
</dbReference>
<comment type="subcellular location">
    <subcellularLocation>
        <location evidence="13">Cytoplasm</location>
    </subcellularLocation>
</comment>
<evidence type="ECO:0000256" key="17">
    <source>
        <dbReference type="SAM" id="MobiDB-lite"/>
    </source>
</evidence>
<feature type="binding site" evidence="14">
    <location>
        <position position="60"/>
    </location>
    <ligand>
        <name>(2R)-3-phosphoglycerate</name>
        <dbReference type="ChEBI" id="CHEBI:58272"/>
    </ligand>
</feature>
<feature type="binding site" evidence="13">
    <location>
        <position position="179"/>
    </location>
    <ligand>
        <name>substrate</name>
    </ligand>
</feature>
<dbReference type="Proteomes" id="UP000199699">
    <property type="component" value="Unassembled WGS sequence"/>
</dbReference>
<dbReference type="GO" id="GO:0004618">
    <property type="term" value="F:phosphoglycerate kinase activity"/>
    <property type="evidence" value="ECO:0007669"/>
    <property type="project" value="UniProtKB-UniRule"/>
</dbReference>
<evidence type="ECO:0000256" key="4">
    <source>
        <dbReference type="ARBA" id="ARBA00011245"/>
    </source>
</evidence>
<evidence type="ECO:0000256" key="9">
    <source>
        <dbReference type="ARBA" id="ARBA00022741"/>
    </source>
</evidence>
<dbReference type="GO" id="GO:0043531">
    <property type="term" value="F:ADP binding"/>
    <property type="evidence" value="ECO:0007669"/>
    <property type="project" value="TreeGrafter"/>
</dbReference>
<feature type="binding site" evidence="13 14">
    <location>
        <begin position="24"/>
        <end position="26"/>
    </location>
    <ligand>
        <name>substrate</name>
    </ligand>
</feature>
<keyword evidence="10 13" id="KW-0418">Kinase</keyword>
<dbReference type="GO" id="GO:0005524">
    <property type="term" value="F:ATP binding"/>
    <property type="evidence" value="ECO:0007669"/>
    <property type="project" value="UniProtKB-KW"/>
</dbReference>
<proteinExistence type="inferred from homology"/>
<dbReference type="Gene3D" id="3.40.50.1260">
    <property type="entry name" value="Phosphoglycerate kinase, N-terminal domain"/>
    <property type="match status" value="2"/>
</dbReference>
<evidence type="ECO:0000256" key="11">
    <source>
        <dbReference type="ARBA" id="ARBA00022840"/>
    </source>
</evidence>
<name>A0A1C6REW4_9ACTN</name>
<comment type="catalytic activity">
    <reaction evidence="1 13 16">
        <text>(2R)-3-phosphoglycerate + ATP = (2R)-3-phospho-glyceroyl phosphate + ADP</text>
        <dbReference type="Rhea" id="RHEA:14801"/>
        <dbReference type="ChEBI" id="CHEBI:30616"/>
        <dbReference type="ChEBI" id="CHEBI:57604"/>
        <dbReference type="ChEBI" id="CHEBI:58272"/>
        <dbReference type="ChEBI" id="CHEBI:456216"/>
        <dbReference type="EC" id="2.7.2.3"/>
    </reaction>
</comment>
<gene>
    <name evidence="13" type="primary">pgk</name>
    <name evidence="18" type="ORF">GA0070616_0774</name>
</gene>
<dbReference type="OrthoDB" id="9808460at2"/>
<evidence type="ECO:0000256" key="5">
    <source>
        <dbReference type="ARBA" id="ARBA00013061"/>
    </source>
</evidence>
<dbReference type="PRINTS" id="PR00477">
    <property type="entry name" value="PHGLYCKINASE"/>
</dbReference>
<feature type="binding site" evidence="13 15">
    <location>
        <begin position="382"/>
        <end position="385"/>
    </location>
    <ligand>
        <name>ATP</name>
        <dbReference type="ChEBI" id="CHEBI:30616"/>
    </ligand>
</feature>
<feature type="binding site" evidence="14">
    <location>
        <position position="179"/>
    </location>
    <ligand>
        <name>(2R)-3-phosphoglycerate</name>
        <dbReference type="ChEBI" id="CHEBI:58272"/>
    </ligand>
</feature>
<dbReference type="PROSITE" id="PS00111">
    <property type="entry name" value="PGLYCERATE_KINASE"/>
    <property type="match status" value="1"/>
</dbReference>
<dbReference type="Pfam" id="PF00162">
    <property type="entry name" value="PGK"/>
    <property type="match status" value="1"/>
</dbReference>
<evidence type="ECO:0000256" key="7">
    <source>
        <dbReference type="ARBA" id="ARBA00022490"/>
    </source>
</evidence>
<dbReference type="EMBL" id="FMHT01000003">
    <property type="protein sequence ID" value="SCL15594.1"/>
    <property type="molecule type" value="Genomic_DNA"/>
</dbReference>
<dbReference type="FunFam" id="3.40.50.1260:FF:000031">
    <property type="entry name" value="Phosphoglycerate kinase 1"/>
    <property type="match status" value="1"/>
</dbReference>
<feature type="binding site" evidence="13 14">
    <location>
        <begin position="83"/>
        <end position="86"/>
    </location>
    <ligand>
        <name>substrate</name>
    </ligand>
</feature>
<reference evidence="18 19" key="1">
    <citation type="submission" date="2016-06" db="EMBL/GenBank/DDBJ databases">
        <authorList>
            <person name="Kjaerup R.B."/>
            <person name="Dalgaard T.S."/>
            <person name="Juul-Madsen H.R."/>
        </authorList>
    </citation>
    <scope>NUCLEOTIDE SEQUENCE [LARGE SCALE GENOMIC DNA]</scope>
    <source>
        <strain evidence="18 19">DSM 43818</strain>
    </source>
</reference>
<feature type="binding site" evidence="13">
    <location>
        <position position="142"/>
    </location>
    <ligand>
        <name>substrate</name>
    </ligand>
</feature>
<evidence type="ECO:0000313" key="18">
    <source>
        <dbReference type="EMBL" id="SCL15594.1"/>
    </source>
</evidence>
<dbReference type="PANTHER" id="PTHR11406">
    <property type="entry name" value="PHOSPHOGLYCERATE KINASE"/>
    <property type="match status" value="1"/>
</dbReference>
<dbReference type="GO" id="GO:0006096">
    <property type="term" value="P:glycolytic process"/>
    <property type="evidence" value="ECO:0007669"/>
    <property type="project" value="UniProtKB-UniRule"/>
</dbReference>
<keyword evidence="19" id="KW-1185">Reference proteome</keyword>
<evidence type="ECO:0000256" key="8">
    <source>
        <dbReference type="ARBA" id="ARBA00022679"/>
    </source>
</evidence>
<feature type="binding site" evidence="14">
    <location>
        <position position="142"/>
    </location>
    <ligand>
        <name>(2R)-3-phosphoglycerate</name>
        <dbReference type="ChEBI" id="CHEBI:58272"/>
    </ligand>
</feature>
<dbReference type="UniPathway" id="UPA00109">
    <property type="reaction ID" value="UER00185"/>
</dbReference>
<evidence type="ECO:0000256" key="14">
    <source>
        <dbReference type="PIRSR" id="PIRSR000724-1"/>
    </source>
</evidence>
<dbReference type="CDD" id="cd00318">
    <property type="entry name" value="Phosphoglycerate_kinase"/>
    <property type="match status" value="1"/>
</dbReference>
<dbReference type="EC" id="2.7.2.3" evidence="5 13"/>
<keyword evidence="7 13" id="KW-0963">Cytoplasm</keyword>
<dbReference type="HAMAP" id="MF_00145">
    <property type="entry name" value="Phosphoglyc_kinase"/>
    <property type="match status" value="1"/>
</dbReference>
<dbReference type="STRING" id="145857.GA0070616_0774"/>
<dbReference type="GO" id="GO:0005829">
    <property type="term" value="C:cytosol"/>
    <property type="evidence" value="ECO:0007669"/>
    <property type="project" value="TreeGrafter"/>
</dbReference>
<feature type="region of interest" description="Disordered" evidence="17">
    <location>
        <begin position="31"/>
        <end position="53"/>
    </location>
</feature>
<dbReference type="InterPro" id="IPR036043">
    <property type="entry name" value="Phosphoglycerate_kinase_sf"/>
</dbReference>
<evidence type="ECO:0000256" key="16">
    <source>
        <dbReference type="RuleBase" id="RU000532"/>
    </source>
</evidence>
<dbReference type="GO" id="GO:0006094">
    <property type="term" value="P:gluconeogenesis"/>
    <property type="evidence" value="ECO:0007669"/>
    <property type="project" value="TreeGrafter"/>
</dbReference>
<evidence type="ECO:0000256" key="15">
    <source>
        <dbReference type="PIRSR" id="PIRSR000724-2"/>
    </source>
</evidence>
<comment type="subunit">
    <text evidence="4 13">Monomer.</text>
</comment>
<dbReference type="RefSeq" id="WP_091076261.1">
    <property type="nucleotide sequence ID" value="NZ_FMHT01000003.1"/>
</dbReference>
<dbReference type="InterPro" id="IPR015824">
    <property type="entry name" value="Phosphoglycerate_kinase_N"/>
</dbReference>
<evidence type="ECO:0000256" key="2">
    <source>
        <dbReference type="ARBA" id="ARBA00004838"/>
    </source>
</evidence>
<evidence type="ECO:0000256" key="12">
    <source>
        <dbReference type="ARBA" id="ARBA00023152"/>
    </source>
</evidence>
<evidence type="ECO:0000256" key="13">
    <source>
        <dbReference type="HAMAP-Rule" id="MF_00145"/>
    </source>
</evidence>
<feature type="binding site" evidence="13 15">
    <location>
        <position position="356"/>
    </location>
    <ligand>
        <name>ATP</name>
        <dbReference type="ChEBI" id="CHEBI:30616"/>
    </ligand>
</feature>
<evidence type="ECO:0000256" key="1">
    <source>
        <dbReference type="ARBA" id="ARBA00000642"/>
    </source>
</evidence>
<protein>
    <recommendedName>
        <fullName evidence="6 13">Phosphoglycerate kinase</fullName>
        <ecNumber evidence="5 13">2.7.2.3</ecNumber>
    </recommendedName>
</protein>
<evidence type="ECO:0000256" key="10">
    <source>
        <dbReference type="ARBA" id="ARBA00022777"/>
    </source>
</evidence>
<keyword evidence="11 13" id="KW-0067">ATP-binding</keyword>
<dbReference type="PIRSF" id="PIRSF000724">
    <property type="entry name" value="Pgk"/>
    <property type="match status" value="1"/>
</dbReference>
<evidence type="ECO:0000256" key="3">
    <source>
        <dbReference type="ARBA" id="ARBA00008982"/>
    </source>
</evidence>
<dbReference type="InterPro" id="IPR015911">
    <property type="entry name" value="Phosphoglycerate_kinase_CS"/>
</dbReference>
<keyword evidence="9 13" id="KW-0547">Nucleotide-binding</keyword>
<feature type="binding site" evidence="13 15">
    <location>
        <position position="317"/>
    </location>
    <ligand>
        <name>ATP</name>
        <dbReference type="ChEBI" id="CHEBI:30616"/>
    </ligand>
</feature>
<dbReference type="PANTHER" id="PTHR11406:SF23">
    <property type="entry name" value="PHOSPHOGLYCERATE KINASE 1, CHLOROPLASTIC-RELATED"/>
    <property type="match status" value="1"/>
</dbReference>
<dbReference type="FunFam" id="3.40.50.1260:FF:000006">
    <property type="entry name" value="Phosphoglycerate kinase"/>
    <property type="match status" value="1"/>
</dbReference>
<comment type="similarity">
    <text evidence="3 13 16">Belongs to the phosphoglycerate kinase family.</text>
</comment>
<evidence type="ECO:0000256" key="6">
    <source>
        <dbReference type="ARBA" id="ARBA00016471"/>
    </source>
</evidence>
<organism evidence="18 19">
    <name type="scientific">Micromonospora nigra</name>
    <dbReference type="NCBI Taxonomy" id="145857"/>
    <lineage>
        <taxon>Bacteria</taxon>
        <taxon>Bacillati</taxon>
        <taxon>Actinomycetota</taxon>
        <taxon>Actinomycetes</taxon>
        <taxon>Micromonosporales</taxon>
        <taxon>Micromonosporaceae</taxon>
        <taxon>Micromonospora</taxon>
    </lineage>
</organism>
<dbReference type="AlphaFoldDB" id="A0A1C6REW4"/>